<feature type="region of interest" description="Disordered" evidence="1">
    <location>
        <begin position="131"/>
        <end position="176"/>
    </location>
</feature>
<dbReference type="RefSeq" id="WP_036531280.1">
    <property type="nucleotide sequence ID" value="NZ_JJML01000007.1"/>
</dbReference>
<dbReference type="STRING" id="1497020.DO97_18785"/>
<dbReference type="Proteomes" id="UP000030170">
    <property type="component" value="Unassembled WGS sequence"/>
</dbReference>
<gene>
    <name evidence="2" type="ORF">DO97_18785</name>
</gene>
<proteinExistence type="predicted"/>
<evidence type="ECO:0000313" key="3">
    <source>
        <dbReference type="Proteomes" id="UP000030170"/>
    </source>
</evidence>
<organism evidence="2 3">
    <name type="scientific">Neosynechococcus sphagnicola sy1</name>
    <dbReference type="NCBI Taxonomy" id="1497020"/>
    <lineage>
        <taxon>Bacteria</taxon>
        <taxon>Bacillati</taxon>
        <taxon>Cyanobacteriota</taxon>
        <taxon>Cyanophyceae</taxon>
        <taxon>Neosynechococcales</taxon>
        <taxon>Neosynechococcaceae</taxon>
        <taxon>Neosynechococcus</taxon>
    </lineage>
</organism>
<feature type="compositionally biased region" description="Polar residues" evidence="1">
    <location>
        <begin position="151"/>
        <end position="162"/>
    </location>
</feature>
<sequence length="284" mass="30457">MKQEVVQDFLNLTGILGVALMDGRARPYFCGIDQTLNFQQKEALVQGILQVIGTTPEGFDSFEFQFVGHQVYIYKLSHGIILLVLTDNNLAASHYQQAIADLRVALEADLGNAIATFRLLAGSLTLSGQSYWQQKDSQSPDRASDPIAPSKTPTLPPQSRANHPTPRQLAGISGGPESTQSICHSIFGHSGNCQLLEIQSTRRGVAPAISGGTFCPNYPHQFSHGIGKAVECPTAAVDTGMDHSIYPALFPGCSQLSGGDPGQSIRGNSKVHLTRLIFAGDFHG</sequence>
<keyword evidence="3" id="KW-1185">Reference proteome</keyword>
<accession>A0A098TMN1</accession>
<evidence type="ECO:0000256" key="1">
    <source>
        <dbReference type="SAM" id="MobiDB-lite"/>
    </source>
</evidence>
<dbReference type="EMBL" id="JJML01000007">
    <property type="protein sequence ID" value="KGF73541.1"/>
    <property type="molecule type" value="Genomic_DNA"/>
</dbReference>
<comment type="caution">
    <text evidence="2">The sequence shown here is derived from an EMBL/GenBank/DDBJ whole genome shotgun (WGS) entry which is preliminary data.</text>
</comment>
<dbReference type="AlphaFoldDB" id="A0A098TMN1"/>
<name>A0A098TMN1_9CYAN</name>
<evidence type="ECO:0000313" key="2">
    <source>
        <dbReference type="EMBL" id="KGF73541.1"/>
    </source>
</evidence>
<reference evidence="2 3" key="1">
    <citation type="journal article" date="2014" name="Mol. Ecol.">
        <title>Evolution of Synechococcus.</title>
        <authorList>
            <person name="Dvorak P."/>
            <person name="Casamatta D."/>
            <person name="Hasler P."/>
            <person name="Poulickova A."/>
            <person name="Ondrej V."/>
            <person name="Sanges R."/>
        </authorList>
    </citation>
    <scope>NUCLEOTIDE SEQUENCE [LARGE SCALE GENOMIC DNA]</scope>
    <source>
        <strain evidence="2 3">CAUP A 1101</strain>
    </source>
</reference>
<protein>
    <submittedName>
        <fullName evidence="2">Uncharacterized protein</fullName>
    </submittedName>
</protein>